<gene>
    <name evidence="2" type="ORF">GCM10010345_15130</name>
</gene>
<organism evidence="2 3">
    <name type="scientific">Streptomyces canarius</name>
    <dbReference type="NCBI Taxonomy" id="285453"/>
    <lineage>
        <taxon>Bacteria</taxon>
        <taxon>Bacillati</taxon>
        <taxon>Actinomycetota</taxon>
        <taxon>Actinomycetes</taxon>
        <taxon>Kitasatosporales</taxon>
        <taxon>Streptomycetaceae</taxon>
        <taxon>Streptomyces</taxon>
    </lineage>
</organism>
<evidence type="ECO:0000256" key="1">
    <source>
        <dbReference type="SAM" id="MobiDB-lite"/>
    </source>
</evidence>
<feature type="region of interest" description="Disordered" evidence="1">
    <location>
        <begin position="1"/>
        <end position="54"/>
    </location>
</feature>
<dbReference type="EMBL" id="BMVN01000004">
    <property type="protein sequence ID" value="GHA11638.1"/>
    <property type="molecule type" value="Genomic_DNA"/>
</dbReference>
<comment type="caution">
    <text evidence="2">The sequence shown here is derived from an EMBL/GenBank/DDBJ whole genome shotgun (WGS) entry which is preliminary data.</text>
</comment>
<protein>
    <recommendedName>
        <fullName evidence="4">Transposase</fullName>
    </recommendedName>
</protein>
<accession>A0ABQ3CHB5</accession>
<sequence length="83" mass="8378">MPSRAGGAALAEGSVVGEADGVEGADGAGGVDGVDMTVSRSGRPRARGCPGRGELPTEHYAVNGDCLRLVLDKIRRGSPVCKE</sequence>
<keyword evidence="3" id="KW-1185">Reference proteome</keyword>
<feature type="compositionally biased region" description="Low complexity" evidence="1">
    <location>
        <begin position="33"/>
        <end position="53"/>
    </location>
</feature>
<dbReference type="Proteomes" id="UP000653644">
    <property type="component" value="Unassembled WGS sequence"/>
</dbReference>
<evidence type="ECO:0008006" key="4">
    <source>
        <dbReference type="Google" id="ProtNLM"/>
    </source>
</evidence>
<proteinExistence type="predicted"/>
<name>A0ABQ3CHB5_9ACTN</name>
<reference evidence="3" key="1">
    <citation type="journal article" date="2019" name="Int. J. Syst. Evol. Microbiol.">
        <title>The Global Catalogue of Microorganisms (GCM) 10K type strain sequencing project: providing services to taxonomists for standard genome sequencing and annotation.</title>
        <authorList>
            <consortium name="The Broad Institute Genomics Platform"/>
            <consortium name="The Broad Institute Genome Sequencing Center for Infectious Disease"/>
            <person name="Wu L."/>
            <person name="Ma J."/>
        </authorList>
    </citation>
    <scope>NUCLEOTIDE SEQUENCE [LARGE SCALE GENOMIC DNA]</scope>
    <source>
        <strain evidence="3">JCM 4733</strain>
    </source>
</reference>
<evidence type="ECO:0000313" key="2">
    <source>
        <dbReference type="EMBL" id="GHA11638.1"/>
    </source>
</evidence>
<evidence type="ECO:0000313" key="3">
    <source>
        <dbReference type="Proteomes" id="UP000653644"/>
    </source>
</evidence>